<protein>
    <submittedName>
        <fullName evidence="1">Uncharacterized protein</fullName>
    </submittedName>
</protein>
<evidence type="ECO:0000313" key="1">
    <source>
        <dbReference type="EMBL" id="MCT7980932.1"/>
    </source>
</evidence>
<gene>
    <name evidence="1" type="ORF">NG792_24705</name>
</gene>
<dbReference type="EMBL" id="JAMXFA010000048">
    <property type="protein sequence ID" value="MCT7980932.1"/>
    <property type="molecule type" value="Genomic_DNA"/>
</dbReference>
<comment type="caution">
    <text evidence="1">The sequence shown here is derived from an EMBL/GenBank/DDBJ whole genome shotgun (WGS) entry which is preliminary data.</text>
</comment>
<dbReference type="Proteomes" id="UP001525961">
    <property type="component" value="Unassembled WGS sequence"/>
</dbReference>
<sequence length="59" mass="6997">MKSLLQRNKFSFYPVQRPDFSRVFFLLWGDRLLLWAESRVTPGGSCWEMSEVLATKEEI</sequence>
<name>A0ABT2NE12_9CYAN</name>
<proteinExistence type="predicted"/>
<reference evidence="1 2" key="1">
    <citation type="journal article" date="2022" name="Front. Microbiol.">
        <title>High genomic differentiation and limited gene flow indicate recent cryptic speciation within the genus Laspinema (cyanobacteria).</title>
        <authorList>
            <person name="Stanojkovic A."/>
            <person name="Skoupy S."/>
            <person name="Skaloud P."/>
            <person name="Dvorak P."/>
        </authorList>
    </citation>
    <scope>NUCLEOTIDE SEQUENCE [LARGE SCALE GENOMIC DNA]</scope>
    <source>
        <strain evidence="1 2">D3b</strain>
    </source>
</reference>
<organism evidence="1 2">
    <name type="scientific">Laspinema olomoucense D3b</name>
    <dbReference type="NCBI Taxonomy" id="2953688"/>
    <lineage>
        <taxon>Bacteria</taxon>
        <taxon>Bacillati</taxon>
        <taxon>Cyanobacteriota</taxon>
        <taxon>Cyanophyceae</taxon>
        <taxon>Oscillatoriophycideae</taxon>
        <taxon>Oscillatoriales</taxon>
        <taxon>Laspinemataceae</taxon>
        <taxon>Laspinema</taxon>
        <taxon>Laspinema olomoucense</taxon>
    </lineage>
</organism>
<dbReference type="RefSeq" id="WP_261237185.1">
    <property type="nucleotide sequence ID" value="NZ_JAMXFA010000048.1"/>
</dbReference>
<accession>A0ABT2NE12</accession>
<evidence type="ECO:0000313" key="2">
    <source>
        <dbReference type="Proteomes" id="UP001525961"/>
    </source>
</evidence>
<keyword evidence="2" id="KW-1185">Reference proteome</keyword>